<keyword evidence="1" id="KW-0472">Membrane</keyword>
<dbReference type="Pfam" id="PF04842">
    <property type="entry name" value="DUF639"/>
    <property type="match status" value="2"/>
</dbReference>
<dbReference type="PANTHER" id="PTHR31860">
    <property type="entry name" value="HEAT-INDUCIBLE TRANSCRIPTION REPRESSOR (DUF639)-RELATED"/>
    <property type="match status" value="1"/>
</dbReference>
<dbReference type="AlphaFoldDB" id="A0A8T2XE23"/>
<gene>
    <name evidence="2" type="ORF">H0E87_023488</name>
</gene>
<dbReference type="Proteomes" id="UP000807159">
    <property type="component" value="Chromosome 13"/>
</dbReference>
<evidence type="ECO:0000313" key="3">
    <source>
        <dbReference type="Proteomes" id="UP000807159"/>
    </source>
</evidence>
<accession>A0A8T2XE23</accession>
<feature type="transmembrane region" description="Helical" evidence="1">
    <location>
        <begin position="565"/>
        <end position="591"/>
    </location>
</feature>
<keyword evidence="1" id="KW-0812">Transmembrane</keyword>
<organism evidence="2 3">
    <name type="scientific">Populus deltoides</name>
    <name type="common">Eastern poplar</name>
    <name type="synonym">Eastern cottonwood</name>
    <dbReference type="NCBI Taxonomy" id="3696"/>
    <lineage>
        <taxon>Eukaryota</taxon>
        <taxon>Viridiplantae</taxon>
        <taxon>Streptophyta</taxon>
        <taxon>Embryophyta</taxon>
        <taxon>Tracheophyta</taxon>
        <taxon>Spermatophyta</taxon>
        <taxon>Magnoliopsida</taxon>
        <taxon>eudicotyledons</taxon>
        <taxon>Gunneridae</taxon>
        <taxon>Pentapetalae</taxon>
        <taxon>rosids</taxon>
        <taxon>fabids</taxon>
        <taxon>Malpighiales</taxon>
        <taxon>Salicaceae</taxon>
        <taxon>Saliceae</taxon>
        <taxon>Populus</taxon>
    </lineage>
</organism>
<sequence length="790" mass="88135">MYTAEQIRGVAPSVCMANPTCQPKKRTGLGLSTKGLLLLTSLRVQIQKANLKMKHQSSIANDVIHRCAQKLGVSVEKLVEEFEAGWKQEIGDYSRKLLEFCCSKALTVECPYIQEKIIDGSFSRLTFDMMLAWEMPTSQDEESHMEQVGKGREDRKLPANVPEEQDDIPLFYTDLMPLLVNEEPSIGEDAFVWLGSLVPLVVDVVNGRFVFETLTAPTGHRLFFPGYKKFLQEIDKCIKHLQKHAKPKGVELADDEFILHVEGTASSQRVVRHVGGTSWPGRLTLTNYAVYFEAMGVITYDDALKIDLSENISHTVKPAATGPWGAPLFDKAIIYESPEFSEGIVLEFPEMTSSTRRDHWLALIKEVMLMHQFLSSYNVECPIQAWEMHARTISGIIRLHAARELLRISPPSPTKFLIFALFDELPKGDYVLEQLAESLKTGNSGHPCSACSILRTMNMSQSVLPGVEVEAVGKECTSASGQDDIPSSLESAINQVREEAKEVEIAKATTEVLKEEGIGESATVLMPAAMIASVANKELLKPLKNVVPWFQDVISWRRPATTLTMIVASLVIMYKVWVGKAIAAGLLWLVLKMILARYGRSQDKCNEVVVCSGSNQKTTMESIVAAQFGLKNVHEMIQLANISILKIQSLVHAKARKMETNWKMFVSKFLRHYWTDLHVVLMFFARSVLSSSITLIHILGSMSFASIKISCRCLQQADMVMAAMTVLAIILAVVPLKYMLIAITLHSIIMTSKLGRHFGNAQGNRRLKEWWDSIPIVPIHVVEDASQCPS</sequence>
<dbReference type="EMBL" id="JACEGQ020000013">
    <property type="protein sequence ID" value="KAH8491358.1"/>
    <property type="molecule type" value="Genomic_DNA"/>
</dbReference>
<name>A0A8T2XE23_POPDE</name>
<keyword evidence="1" id="KW-1133">Transmembrane helix</keyword>
<dbReference type="InterPro" id="IPR006927">
    <property type="entry name" value="DUF639"/>
</dbReference>
<keyword evidence="3" id="KW-1185">Reference proteome</keyword>
<evidence type="ECO:0000256" key="1">
    <source>
        <dbReference type="SAM" id="Phobius"/>
    </source>
</evidence>
<evidence type="ECO:0000313" key="2">
    <source>
        <dbReference type="EMBL" id="KAH8491358.1"/>
    </source>
</evidence>
<dbReference type="PANTHER" id="PTHR31860:SF5">
    <property type="entry name" value="ARGH (DUF639)"/>
    <property type="match status" value="1"/>
</dbReference>
<protein>
    <submittedName>
        <fullName evidence="2">Uncharacterized protein</fullName>
    </submittedName>
</protein>
<reference evidence="2" key="1">
    <citation type="journal article" date="2021" name="J. Hered.">
        <title>Genome Assembly of Salicaceae Populus deltoides (Eastern Cottonwood) I-69 Based on Nanopore Sequencing and Hi-C Technologies.</title>
        <authorList>
            <person name="Bai S."/>
            <person name="Wu H."/>
            <person name="Zhang J."/>
            <person name="Pan Z."/>
            <person name="Zhao W."/>
            <person name="Li Z."/>
            <person name="Tong C."/>
        </authorList>
    </citation>
    <scope>NUCLEOTIDE SEQUENCE</scope>
    <source>
        <tissue evidence="2">Leaf</tissue>
    </source>
</reference>
<feature type="transmembrane region" description="Helical" evidence="1">
    <location>
        <begin position="677"/>
        <end position="699"/>
    </location>
</feature>
<feature type="transmembrane region" description="Helical" evidence="1">
    <location>
        <begin position="719"/>
        <end position="740"/>
    </location>
</feature>
<proteinExistence type="predicted"/>
<comment type="caution">
    <text evidence="2">The sequence shown here is derived from an EMBL/GenBank/DDBJ whole genome shotgun (WGS) entry which is preliminary data.</text>
</comment>